<evidence type="ECO:0000313" key="1">
    <source>
        <dbReference type="EMBL" id="RGQ44817.1"/>
    </source>
</evidence>
<proteinExistence type="predicted"/>
<name>A0A412B1E1_9FIRM</name>
<evidence type="ECO:0000313" key="2">
    <source>
        <dbReference type="Proteomes" id="UP000284751"/>
    </source>
</evidence>
<gene>
    <name evidence="1" type="ORF">DWY99_00585</name>
</gene>
<dbReference type="EMBL" id="QRTC01000001">
    <property type="protein sequence ID" value="RGQ44817.1"/>
    <property type="molecule type" value="Genomic_DNA"/>
</dbReference>
<dbReference type="Proteomes" id="UP000284751">
    <property type="component" value="Unassembled WGS sequence"/>
</dbReference>
<organism evidence="1 2">
    <name type="scientific">[Clostridium] leptum</name>
    <dbReference type="NCBI Taxonomy" id="1535"/>
    <lineage>
        <taxon>Bacteria</taxon>
        <taxon>Bacillati</taxon>
        <taxon>Bacillota</taxon>
        <taxon>Clostridia</taxon>
        <taxon>Eubacteriales</taxon>
        <taxon>Oscillospiraceae</taxon>
        <taxon>Oscillospiraceae incertae sedis</taxon>
    </lineage>
</organism>
<accession>A0A412B1E1</accession>
<reference evidence="1 2" key="1">
    <citation type="submission" date="2018-08" db="EMBL/GenBank/DDBJ databases">
        <title>A genome reference for cultivated species of the human gut microbiota.</title>
        <authorList>
            <person name="Zou Y."/>
            <person name="Xue W."/>
            <person name="Luo G."/>
        </authorList>
    </citation>
    <scope>NUCLEOTIDE SEQUENCE [LARGE SCALE GENOMIC DNA]</scope>
    <source>
        <strain evidence="1 2">AF28-26</strain>
    </source>
</reference>
<comment type="caution">
    <text evidence="1">The sequence shown here is derived from an EMBL/GenBank/DDBJ whole genome shotgun (WGS) entry which is preliminary data.</text>
</comment>
<sequence length="81" mass="9552">MFQFLSCGRQIIFSVQMVKCFLAMLKFKDNDWKQEGCGLWPAAERTAGKIRFLFHEVSRRLPWESNQNAEKKVPAWLKRSS</sequence>
<dbReference type="AlphaFoldDB" id="A0A412B1E1"/>
<protein>
    <submittedName>
        <fullName evidence="1">Uncharacterized protein</fullName>
    </submittedName>
</protein>